<dbReference type="CDD" id="cd14789">
    <property type="entry name" value="Tiki"/>
    <property type="match status" value="1"/>
</dbReference>
<feature type="chain" id="PRO_5006665866" description="Polysaccharide biosynthesis protein GumN" evidence="1">
    <location>
        <begin position="20"/>
        <end position="292"/>
    </location>
</feature>
<feature type="signal peptide" evidence="1">
    <location>
        <begin position="1"/>
        <end position="19"/>
    </location>
</feature>
<keyword evidence="1" id="KW-0732">Signal</keyword>
<evidence type="ECO:0000256" key="1">
    <source>
        <dbReference type="SAM" id="SignalP"/>
    </source>
</evidence>
<dbReference type="InterPro" id="IPR002816">
    <property type="entry name" value="TraB/PrgY/GumN_fam"/>
</dbReference>
<name>A0A0T5VWE4_9SPHI</name>
<comment type="caution">
    <text evidence="2">The sequence shown here is derived from an EMBL/GenBank/DDBJ whole genome shotgun (WGS) entry which is preliminary data.</text>
</comment>
<gene>
    <name evidence="2" type="ORF">ASU31_02290</name>
</gene>
<organism evidence="2 3">
    <name type="scientific">Pedobacter ginsenosidimutans</name>
    <dbReference type="NCBI Taxonomy" id="687842"/>
    <lineage>
        <taxon>Bacteria</taxon>
        <taxon>Pseudomonadati</taxon>
        <taxon>Bacteroidota</taxon>
        <taxon>Sphingobacteriia</taxon>
        <taxon>Sphingobacteriales</taxon>
        <taxon>Sphingobacteriaceae</taxon>
        <taxon>Pedobacter</taxon>
    </lineage>
</organism>
<accession>A0A0T5VWE4</accession>
<reference evidence="2 3" key="1">
    <citation type="submission" date="2015-11" db="EMBL/GenBank/DDBJ databases">
        <title>Sequence of Pedobacter ginsenosidimutans.</title>
        <authorList>
            <person name="Carson E."/>
            <person name="Keyser V."/>
            <person name="Newman J."/>
            <person name="Miller J."/>
        </authorList>
    </citation>
    <scope>NUCLEOTIDE SEQUENCE [LARGE SCALE GENOMIC DNA]</scope>
    <source>
        <strain evidence="2 3">KACC 14530</strain>
    </source>
</reference>
<evidence type="ECO:0000313" key="2">
    <source>
        <dbReference type="EMBL" id="KRT18136.1"/>
    </source>
</evidence>
<evidence type="ECO:0008006" key="4">
    <source>
        <dbReference type="Google" id="ProtNLM"/>
    </source>
</evidence>
<keyword evidence="3" id="KW-1185">Reference proteome</keyword>
<dbReference type="AlphaFoldDB" id="A0A0T5VWE4"/>
<evidence type="ECO:0000313" key="3">
    <source>
        <dbReference type="Proteomes" id="UP000051950"/>
    </source>
</evidence>
<dbReference type="Proteomes" id="UP000051950">
    <property type="component" value="Unassembled WGS sequence"/>
</dbReference>
<sequence length="292" mass="33090">MKIKLLFVAFLGFSITLSAQTKKATNSLLWEISGNGLKKPSYLFGTHHLIPAKFADTMKVLQEKLQSADAVVGEIVMDSTMQKKMAPFLMMKDNTLDSLLTKAEFKEVEDYFKTKQPGFELKHLNNFKPAMVSLMIMLFDNPDMLKDVGEGIDNSFQAYAKKNAKSLYGLETAEYQGALLFDGDLQKQKKALLKSIREIVKSKQKMQELKTYYLTQDIDKLTDLFKIQDEENKEFITELLKNRNKRWLDQLPAMMQNQSLFIAVGAGHLVGAEGLIKGLQLKGYILKPVATN</sequence>
<protein>
    <recommendedName>
        <fullName evidence="4">Polysaccharide biosynthesis protein GumN</fullName>
    </recommendedName>
</protein>
<dbReference type="PANTHER" id="PTHR40590:SF1">
    <property type="entry name" value="CYTOPLASMIC PROTEIN"/>
    <property type="match status" value="1"/>
</dbReference>
<dbReference type="STRING" id="687842.ASU31_02290"/>
<dbReference type="InterPro" id="IPR047111">
    <property type="entry name" value="YbaP-like"/>
</dbReference>
<dbReference type="EMBL" id="LMZQ01000001">
    <property type="protein sequence ID" value="KRT18136.1"/>
    <property type="molecule type" value="Genomic_DNA"/>
</dbReference>
<dbReference type="PANTHER" id="PTHR40590">
    <property type="entry name" value="CYTOPLASMIC PROTEIN-RELATED"/>
    <property type="match status" value="1"/>
</dbReference>
<proteinExistence type="predicted"/>
<dbReference type="Pfam" id="PF01963">
    <property type="entry name" value="TraB_PrgY_gumN"/>
    <property type="match status" value="1"/>
</dbReference>